<name>A0AAD8JL44_TARER</name>
<dbReference type="EMBL" id="JAUHHV010000012">
    <property type="protein sequence ID" value="KAK1406404.1"/>
    <property type="molecule type" value="Genomic_DNA"/>
</dbReference>
<dbReference type="Proteomes" id="UP001229421">
    <property type="component" value="Unassembled WGS sequence"/>
</dbReference>
<accession>A0AAD8JL44</accession>
<sequence>MAFCRVGPFLPRFETSLVSGLPSIINNNNACQYLLLLFTSSSSSSSSSSIHTIFPSTHHQTQSRLRLE</sequence>
<evidence type="ECO:0000256" key="1">
    <source>
        <dbReference type="SAM" id="MobiDB-lite"/>
    </source>
</evidence>
<proteinExistence type="predicted"/>
<dbReference type="AlphaFoldDB" id="A0AAD8JL44"/>
<reference evidence="2" key="1">
    <citation type="journal article" date="2023" name="bioRxiv">
        <title>Improved chromosome-level genome assembly for marigold (Tagetes erecta).</title>
        <authorList>
            <person name="Jiang F."/>
            <person name="Yuan L."/>
            <person name="Wang S."/>
            <person name="Wang H."/>
            <person name="Xu D."/>
            <person name="Wang A."/>
            <person name="Fan W."/>
        </authorList>
    </citation>
    <scope>NUCLEOTIDE SEQUENCE</scope>
    <source>
        <strain evidence="2">WSJ</strain>
        <tissue evidence="2">Leaf</tissue>
    </source>
</reference>
<feature type="compositionally biased region" description="Polar residues" evidence="1">
    <location>
        <begin position="50"/>
        <end position="68"/>
    </location>
</feature>
<comment type="caution">
    <text evidence="2">The sequence shown here is derived from an EMBL/GenBank/DDBJ whole genome shotgun (WGS) entry which is preliminary data.</text>
</comment>
<evidence type="ECO:0000313" key="2">
    <source>
        <dbReference type="EMBL" id="KAK1406404.1"/>
    </source>
</evidence>
<evidence type="ECO:0000313" key="3">
    <source>
        <dbReference type="Proteomes" id="UP001229421"/>
    </source>
</evidence>
<protein>
    <submittedName>
        <fullName evidence="2">Uncharacterized protein</fullName>
    </submittedName>
</protein>
<organism evidence="2 3">
    <name type="scientific">Tagetes erecta</name>
    <name type="common">African marigold</name>
    <dbReference type="NCBI Taxonomy" id="13708"/>
    <lineage>
        <taxon>Eukaryota</taxon>
        <taxon>Viridiplantae</taxon>
        <taxon>Streptophyta</taxon>
        <taxon>Embryophyta</taxon>
        <taxon>Tracheophyta</taxon>
        <taxon>Spermatophyta</taxon>
        <taxon>Magnoliopsida</taxon>
        <taxon>eudicotyledons</taxon>
        <taxon>Gunneridae</taxon>
        <taxon>Pentapetalae</taxon>
        <taxon>asterids</taxon>
        <taxon>campanulids</taxon>
        <taxon>Asterales</taxon>
        <taxon>Asteraceae</taxon>
        <taxon>Asteroideae</taxon>
        <taxon>Heliantheae alliance</taxon>
        <taxon>Tageteae</taxon>
        <taxon>Tagetes</taxon>
    </lineage>
</organism>
<keyword evidence="3" id="KW-1185">Reference proteome</keyword>
<gene>
    <name evidence="2" type="ORF">QVD17_41701</name>
</gene>
<feature type="region of interest" description="Disordered" evidence="1">
    <location>
        <begin position="42"/>
        <end position="68"/>
    </location>
</feature>